<accession>A0ACC2QVN1</accession>
<dbReference type="EMBL" id="CM056791">
    <property type="protein sequence ID" value="KAJ8725963.1"/>
    <property type="molecule type" value="Genomic_DNA"/>
</dbReference>
<sequence>MERSPRSAAVPRTGASMGQCHTLRSIVISLAIAIALFKSPASGFTIARDLLTPDLETGESKQLEVRHDLKTLQNNETIYNNTKDALNSTVIAINNINENKQNYNNDKATEKQLIVNEITDIQPKISENNKIEIPSDTATTSPTGTTNNAFDSTLTSTSQTITIAGNASSTTLSSTIQTTSSEAAHQELLTTSSTPTSLATKSENESSTVKIKVENNENTTTKDNNIITTTTTDIITTTIPATNTSSDINNDDAGKSDDKTNNFSTDINQPETTKNDLEHGEITTIDGSESKFTTETVSSQQKTDQTNMKEESAIAKTESSLDTYTTVPSESKTETTLENFTAEVYTIDMDMSKLPSWKKYTTIDRKRTSAEDTTTTEKDMAQAETAQTRISLEKVFTNTPIPSLEKLRNDFINAQESTTRPLETTTWIENNTSNASNFETNTSMIKMGTEVETEPTKIEIVSKRAGFKDNRITESPRLEEATTTKYSPTVRTNIKDMYSNMYETGASDVEEPKNKNGSVYESQSQLDEDAIKEELLKEETLNDNADNAQFLKKEKTNDGAPDTATADTLKVKPIGQEKKKNTILYAVNPNYKPLKKIDVQPLKQFVRDPDDNSWRNESISSLGIVFKPKNASKSFTEVLKNKTETELGNMTDKNGKDDLPDLRVRLEKIAEVRKSKKKINKFGDTVYSDYEESTENTNISREDTTTSTMERPTLESTFNFTPPPPTIQSPTTEFDLTLNAISKHFDLFETEKTSPFTTNTYKPKKFYNLAEYYDSTDEYDADYVNQHKIDLKKFTKAMKIKEDIATRPPELLRTQPPELLSTKPMTEYQPERKATLQFFPPTTKVAQRVNLNDYDTTFNRKVNLYDINKASPKNVLAVSFGTVSPPPTAKYEPMNKGTMKPAYTPMYQRENLDKNLYLTNQPRVSELPPHDGTFNRASYVIKHYRDFISEAAQGGDDDRSEEYTYTEAPIRGVTVNELAKMTQRDSNPGEEDYEYDNKFRKDIMNRFVDNFNQNSERFKVDFPVLYNSSVVHRSPENGRVASSSAFMKRLYEVGGSRPANLLRRPCDPQCDKTVELSPAYELHYYVPDEEEKEQIEPRPVSPAYRFRI</sequence>
<organism evidence="1 2">
    <name type="scientific">Mythimna loreyi</name>
    <dbReference type="NCBI Taxonomy" id="667449"/>
    <lineage>
        <taxon>Eukaryota</taxon>
        <taxon>Metazoa</taxon>
        <taxon>Ecdysozoa</taxon>
        <taxon>Arthropoda</taxon>
        <taxon>Hexapoda</taxon>
        <taxon>Insecta</taxon>
        <taxon>Pterygota</taxon>
        <taxon>Neoptera</taxon>
        <taxon>Endopterygota</taxon>
        <taxon>Lepidoptera</taxon>
        <taxon>Glossata</taxon>
        <taxon>Ditrysia</taxon>
        <taxon>Noctuoidea</taxon>
        <taxon>Noctuidae</taxon>
        <taxon>Noctuinae</taxon>
        <taxon>Hadenini</taxon>
        <taxon>Mythimna</taxon>
    </lineage>
</organism>
<gene>
    <name evidence="1" type="ORF">PYW08_004146</name>
</gene>
<reference evidence="1" key="1">
    <citation type="submission" date="2023-03" db="EMBL/GenBank/DDBJ databases">
        <title>Chromosome-level genomes of two armyworms, Mythimna separata and Mythimna loreyi, provide insights into the biosynthesis and reception of sex pheromones.</title>
        <authorList>
            <person name="Zhao H."/>
        </authorList>
    </citation>
    <scope>NUCLEOTIDE SEQUENCE</scope>
    <source>
        <strain evidence="1">BeijingLab</strain>
    </source>
</reference>
<comment type="caution">
    <text evidence="1">The sequence shown here is derived from an EMBL/GenBank/DDBJ whole genome shotgun (WGS) entry which is preliminary data.</text>
</comment>
<keyword evidence="2" id="KW-1185">Reference proteome</keyword>
<dbReference type="Proteomes" id="UP001231649">
    <property type="component" value="Chromosome 15"/>
</dbReference>
<evidence type="ECO:0000313" key="1">
    <source>
        <dbReference type="EMBL" id="KAJ8725963.1"/>
    </source>
</evidence>
<proteinExistence type="predicted"/>
<name>A0ACC2QVN1_9NEOP</name>
<evidence type="ECO:0000313" key="2">
    <source>
        <dbReference type="Proteomes" id="UP001231649"/>
    </source>
</evidence>
<protein>
    <submittedName>
        <fullName evidence="1">Uncharacterized protein</fullName>
    </submittedName>
</protein>